<evidence type="ECO:0000256" key="5">
    <source>
        <dbReference type="ARBA" id="ARBA00023136"/>
    </source>
</evidence>
<evidence type="ECO:0000313" key="8">
    <source>
        <dbReference type="Proteomes" id="UP000295554"/>
    </source>
</evidence>
<evidence type="ECO:0000313" key="7">
    <source>
        <dbReference type="EMBL" id="TDG12596.1"/>
    </source>
</evidence>
<dbReference type="Gene3D" id="1.20.120.1630">
    <property type="match status" value="1"/>
</dbReference>
<dbReference type="RefSeq" id="WP_133213531.1">
    <property type="nucleotide sequence ID" value="NZ_SMSE01000003.1"/>
</dbReference>
<feature type="transmembrane region" description="Helical" evidence="6">
    <location>
        <begin position="48"/>
        <end position="68"/>
    </location>
</feature>
<keyword evidence="5 6" id="KW-0472">Membrane</keyword>
<evidence type="ECO:0000256" key="6">
    <source>
        <dbReference type="SAM" id="Phobius"/>
    </source>
</evidence>
<keyword evidence="7" id="KW-0808">Transferase</keyword>
<dbReference type="Proteomes" id="UP000295554">
    <property type="component" value="Unassembled WGS sequence"/>
</dbReference>
<reference evidence="7 8" key="1">
    <citation type="submission" date="2019-03" db="EMBL/GenBank/DDBJ databases">
        <title>Seongchinamella monodicae gen. nov., sp. nov., a novel member of the Gammaproteobacteria isolated from a tidal mudflat of beach.</title>
        <authorList>
            <person name="Yang H.G."/>
            <person name="Kang J.W."/>
            <person name="Lee S.D."/>
        </authorList>
    </citation>
    <scope>NUCLEOTIDE SEQUENCE [LARGE SCALE GENOMIC DNA]</scope>
    <source>
        <strain evidence="7 8">GH4-78</strain>
    </source>
</reference>
<dbReference type="PANTHER" id="PTHR31040:SF1">
    <property type="entry name" value="NURIM"/>
    <property type="match status" value="1"/>
</dbReference>
<accession>A0A4R5LQA6</accession>
<dbReference type="OrthoDB" id="9789029at2"/>
<sequence>MKKLCILLFGIFSYLVGLLGLTAFMLYMGGWSFLPMHVNSAVANGATAQAIVINLLIMALFGLHHSIAARSSFKEKLTRFMPVEMERSAYVLVSGIFMFAICLYWQPLPGSVWSVNNTIAVVVLKSIHVLGWLVLVGATFEIDHFHLMGLKQSITMNPSEGDRLKENFLYRMVRHPIQTGVLLGIWSTDYMSMTQFMLSTCLTLYIFIGLHYEEKSLISHFGDVYLDYKKRVPAVIPFWPVR</sequence>
<dbReference type="AlphaFoldDB" id="A0A4R5LQA6"/>
<comment type="caution">
    <text evidence="7">The sequence shown here is derived from an EMBL/GenBank/DDBJ whole genome shotgun (WGS) entry which is preliminary data.</text>
</comment>
<evidence type="ECO:0000256" key="2">
    <source>
        <dbReference type="ARBA" id="ARBA00010631"/>
    </source>
</evidence>
<dbReference type="InterPro" id="IPR033580">
    <property type="entry name" value="Nurim-like"/>
</dbReference>
<keyword evidence="8" id="KW-1185">Reference proteome</keyword>
<evidence type="ECO:0000256" key="4">
    <source>
        <dbReference type="ARBA" id="ARBA00022989"/>
    </source>
</evidence>
<feature type="transmembrane region" description="Helical" evidence="6">
    <location>
        <begin position="89"/>
        <end position="107"/>
    </location>
</feature>
<name>A0A4R5LQA6_9GAMM</name>
<dbReference type="GO" id="GO:0008168">
    <property type="term" value="F:methyltransferase activity"/>
    <property type="evidence" value="ECO:0007669"/>
    <property type="project" value="UniProtKB-KW"/>
</dbReference>
<comment type="subcellular location">
    <subcellularLocation>
        <location evidence="1">Endomembrane system</location>
        <topology evidence="1">Multi-pass membrane protein</topology>
    </subcellularLocation>
</comment>
<proteinExistence type="inferred from homology"/>
<dbReference type="InterPro" id="IPR007318">
    <property type="entry name" value="Phopholipid_MeTrfase"/>
</dbReference>
<keyword evidence="7" id="KW-0489">Methyltransferase</keyword>
<feature type="transmembrane region" description="Helical" evidence="6">
    <location>
        <begin position="7"/>
        <end position="28"/>
    </location>
</feature>
<dbReference type="GO" id="GO:0012505">
    <property type="term" value="C:endomembrane system"/>
    <property type="evidence" value="ECO:0007669"/>
    <property type="project" value="UniProtKB-SubCell"/>
</dbReference>
<protein>
    <submittedName>
        <fullName evidence="7">Isoprenylcysteine carboxylmethyltransferase family protein</fullName>
    </submittedName>
</protein>
<gene>
    <name evidence="7" type="ORF">E2F43_13470</name>
</gene>
<keyword evidence="4 6" id="KW-1133">Transmembrane helix</keyword>
<comment type="similarity">
    <text evidence="2">Belongs to the nurim family.</text>
</comment>
<organism evidence="7 8">
    <name type="scientific">Seongchinamella unica</name>
    <dbReference type="NCBI Taxonomy" id="2547392"/>
    <lineage>
        <taxon>Bacteria</taxon>
        <taxon>Pseudomonadati</taxon>
        <taxon>Pseudomonadota</taxon>
        <taxon>Gammaproteobacteria</taxon>
        <taxon>Cellvibrionales</taxon>
        <taxon>Halieaceae</taxon>
        <taxon>Seongchinamella</taxon>
    </lineage>
</organism>
<dbReference type="GO" id="GO:0032259">
    <property type="term" value="P:methylation"/>
    <property type="evidence" value="ECO:0007669"/>
    <property type="project" value="UniProtKB-KW"/>
</dbReference>
<dbReference type="Pfam" id="PF04191">
    <property type="entry name" value="PEMT"/>
    <property type="match status" value="1"/>
</dbReference>
<keyword evidence="3 6" id="KW-0812">Transmembrane</keyword>
<dbReference type="EMBL" id="SMSE01000003">
    <property type="protein sequence ID" value="TDG12596.1"/>
    <property type="molecule type" value="Genomic_DNA"/>
</dbReference>
<evidence type="ECO:0000256" key="3">
    <source>
        <dbReference type="ARBA" id="ARBA00022692"/>
    </source>
</evidence>
<dbReference type="PANTHER" id="PTHR31040">
    <property type="entry name" value="NURIM"/>
    <property type="match status" value="1"/>
</dbReference>
<feature type="transmembrane region" description="Helical" evidence="6">
    <location>
        <begin position="127"/>
        <end position="147"/>
    </location>
</feature>
<evidence type="ECO:0000256" key="1">
    <source>
        <dbReference type="ARBA" id="ARBA00004127"/>
    </source>
</evidence>